<accession>A0A2Z7A859</accession>
<evidence type="ECO:0000313" key="1">
    <source>
        <dbReference type="EMBL" id="KZV17450.1"/>
    </source>
</evidence>
<dbReference type="EMBL" id="KV018283">
    <property type="protein sequence ID" value="KZV17450.1"/>
    <property type="molecule type" value="Genomic_DNA"/>
</dbReference>
<evidence type="ECO:0000313" key="2">
    <source>
        <dbReference type="Proteomes" id="UP000250235"/>
    </source>
</evidence>
<dbReference type="Proteomes" id="UP000250235">
    <property type="component" value="Unassembled WGS sequence"/>
</dbReference>
<proteinExistence type="predicted"/>
<organism evidence="1 2">
    <name type="scientific">Dorcoceras hygrometricum</name>
    <dbReference type="NCBI Taxonomy" id="472368"/>
    <lineage>
        <taxon>Eukaryota</taxon>
        <taxon>Viridiplantae</taxon>
        <taxon>Streptophyta</taxon>
        <taxon>Embryophyta</taxon>
        <taxon>Tracheophyta</taxon>
        <taxon>Spermatophyta</taxon>
        <taxon>Magnoliopsida</taxon>
        <taxon>eudicotyledons</taxon>
        <taxon>Gunneridae</taxon>
        <taxon>Pentapetalae</taxon>
        <taxon>asterids</taxon>
        <taxon>lamiids</taxon>
        <taxon>Lamiales</taxon>
        <taxon>Gesneriaceae</taxon>
        <taxon>Didymocarpoideae</taxon>
        <taxon>Trichosporeae</taxon>
        <taxon>Loxocarpinae</taxon>
        <taxon>Dorcoceras</taxon>
    </lineage>
</organism>
<sequence length="445" mass="49655">MGSNPSTESNYKTAVNSKNKMHILCMKLGTTAEGCNQGREPKNSMHSSTEICNRICGHANDSLQEWYRKEKLLERSPTLSRTNQTVARNDGNHRIKSTVNSTRVRRTEVDNRENISLSMGSGEVKPQYEELSKQRNMQHAMNQCYECMRAIKDRISRPASRLAIISLEPLYHAQQVSRWKSSVRDLQGPSAHHSSVVFRHDKSIGHHSDHSVGLFRHNKSVDQSQRGSKSGHKSICQAQYVRMNANSIINAKFIQFITCNSIYNSNNSTDCHVISHNQISKFITSITAMSTFKAVKSAQFVPSIAEINLSRFLQGTISLEKKPKAGNRYLSTTISDCWSPSRDNLNAAFQHTKTTSLLIILVFARLLTAATITSATTVDRKQYVMPTSSLLIASSTDSSTVRCLRQQPKRSTENITSSNLLTATSPGATMHSETTTYSLLATVHI</sequence>
<keyword evidence="2" id="KW-1185">Reference proteome</keyword>
<name>A0A2Z7A859_9LAMI</name>
<protein>
    <submittedName>
        <fullName evidence="1">Kinesin-like calmodulin-binding protein</fullName>
    </submittedName>
</protein>
<reference evidence="1 2" key="1">
    <citation type="journal article" date="2015" name="Proc. Natl. Acad. Sci. U.S.A.">
        <title>The resurrection genome of Boea hygrometrica: A blueprint for survival of dehydration.</title>
        <authorList>
            <person name="Xiao L."/>
            <person name="Yang G."/>
            <person name="Zhang L."/>
            <person name="Yang X."/>
            <person name="Zhao S."/>
            <person name="Ji Z."/>
            <person name="Zhou Q."/>
            <person name="Hu M."/>
            <person name="Wang Y."/>
            <person name="Chen M."/>
            <person name="Xu Y."/>
            <person name="Jin H."/>
            <person name="Xiao X."/>
            <person name="Hu G."/>
            <person name="Bao F."/>
            <person name="Hu Y."/>
            <person name="Wan P."/>
            <person name="Li L."/>
            <person name="Deng X."/>
            <person name="Kuang T."/>
            <person name="Xiang C."/>
            <person name="Zhu J.K."/>
            <person name="Oliver M.J."/>
            <person name="He Y."/>
        </authorList>
    </citation>
    <scope>NUCLEOTIDE SEQUENCE [LARGE SCALE GENOMIC DNA]</scope>
    <source>
        <strain evidence="2">cv. XS01</strain>
    </source>
</reference>
<gene>
    <name evidence="1" type="ORF">F511_42095</name>
</gene>
<dbReference type="AlphaFoldDB" id="A0A2Z7A859"/>